<dbReference type="InterPro" id="IPR011059">
    <property type="entry name" value="Metal-dep_hydrolase_composite"/>
</dbReference>
<dbReference type="KEGG" id="alti:ALE3EI_1580"/>
<dbReference type="PANTHER" id="PTHR43135">
    <property type="entry name" value="ALPHA-D-RIBOSE 1-METHYLPHOSPHONATE 5-TRIPHOSPHATE DIPHOSPHATASE"/>
    <property type="match status" value="1"/>
</dbReference>
<dbReference type="AlphaFoldDB" id="A0A7G8PUX1"/>
<dbReference type="Pfam" id="PF01979">
    <property type="entry name" value="Amidohydro_1"/>
    <property type="match status" value="1"/>
</dbReference>
<gene>
    <name evidence="2" type="ORF">ALE3EI_1580</name>
</gene>
<keyword evidence="3" id="KW-1185">Reference proteome</keyword>
<dbReference type="Gene3D" id="2.30.40.10">
    <property type="entry name" value="Urease, subunit C, domain 1"/>
    <property type="match status" value="1"/>
</dbReference>
<dbReference type="GO" id="GO:0016810">
    <property type="term" value="F:hydrolase activity, acting on carbon-nitrogen (but not peptide) bonds"/>
    <property type="evidence" value="ECO:0007669"/>
    <property type="project" value="InterPro"/>
</dbReference>
<dbReference type="InterPro" id="IPR051781">
    <property type="entry name" value="Metallo-dep_Hydrolase"/>
</dbReference>
<sequence>MKKTKFYLFIVLCLNFLHETNSQSVSNDLIILRNVTIIDGRNNFMPNMDILIKGSKISSLRKSENHSYADSIQVYNLSGKFVIPGLIDSHVHLGQLGIHESSDRTHQEFRKWLYNGVTSVREMSGDARLIAYENRLIAIGKIPGPDIYYSVNYGSPDMVKKDLRQKKQSLGTTNEKVSWFQEAYPGMDIIRSIARAKGTGATGIKIYAGVDAKVIAQLSEEAHKQGLKSWSHLTVFPDRPLDVVKANVDVVSHVWGAIWQDPDVDPSLKVPFTHTSFQEARNAIFPQDLSLLNADDPQVALLYEEMIKRQTIWDATYNIKSSEKRNLYKKFLVEASKMGVSFSTGTDIHNDPESPFPSLFDEIEALVNDGILSEAKVIEAATFHGALAIGIESTHGSIEEGKTANLVVLSKNPLENIENIRSVVTVFKNGKEYKKSE</sequence>
<proteinExistence type="predicted"/>
<dbReference type="InterPro" id="IPR006680">
    <property type="entry name" value="Amidohydro-rel"/>
</dbReference>
<evidence type="ECO:0000313" key="3">
    <source>
        <dbReference type="Proteomes" id="UP000515514"/>
    </source>
</evidence>
<protein>
    <recommendedName>
        <fullName evidence="1">Amidohydrolase-related domain-containing protein</fullName>
    </recommendedName>
</protein>
<dbReference type="Gene3D" id="3.40.50.10910">
    <property type="entry name" value="Amidohydrolase"/>
    <property type="match status" value="1"/>
</dbReference>
<dbReference type="EMBL" id="CP052909">
    <property type="protein sequence ID" value="QNJ98137.1"/>
    <property type="molecule type" value="Genomic_DNA"/>
</dbReference>
<dbReference type="InterPro" id="IPR032466">
    <property type="entry name" value="Metal_Hydrolase"/>
</dbReference>
<evidence type="ECO:0000259" key="1">
    <source>
        <dbReference type="Pfam" id="PF01979"/>
    </source>
</evidence>
<organism evidence="2 3">
    <name type="scientific">Constantimarinum furrinae</name>
    <dbReference type="NCBI Taxonomy" id="2562285"/>
    <lineage>
        <taxon>Bacteria</taxon>
        <taxon>Pseudomonadati</taxon>
        <taxon>Bacteroidota</taxon>
        <taxon>Flavobacteriia</taxon>
        <taxon>Flavobacteriales</taxon>
        <taxon>Flavobacteriaceae</taxon>
        <taxon>Altibacter/Constantimarinum group</taxon>
        <taxon>Constantimarinum</taxon>
    </lineage>
</organism>
<feature type="domain" description="Amidohydrolase-related" evidence="1">
    <location>
        <begin position="334"/>
        <end position="431"/>
    </location>
</feature>
<reference evidence="2 3" key="1">
    <citation type="submission" date="2020-04" db="EMBL/GenBank/DDBJ databases">
        <title>Genome sequence of Altibacter aquimarinus strain ALE3EI.</title>
        <authorList>
            <person name="Oh H.-M."/>
            <person name="Jang D."/>
        </authorList>
    </citation>
    <scope>NUCLEOTIDE SEQUENCE [LARGE SCALE GENOMIC DNA]</scope>
    <source>
        <strain evidence="2 3">ALE3EI</strain>
    </source>
</reference>
<dbReference type="SUPFAM" id="SSF51338">
    <property type="entry name" value="Composite domain of metallo-dependent hydrolases"/>
    <property type="match status" value="1"/>
</dbReference>
<dbReference type="Proteomes" id="UP000515514">
    <property type="component" value="Chromosome"/>
</dbReference>
<dbReference type="RefSeq" id="WP_186987756.1">
    <property type="nucleotide sequence ID" value="NZ_CP052909.1"/>
</dbReference>
<evidence type="ECO:0000313" key="2">
    <source>
        <dbReference type="EMBL" id="QNJ98137.1"/>
    </source>
</evidence>
<dbReference type="Gene3D" id="1.20.58.520">
    <property type="entry name" value="Amidohydrolase"/>
    <property type="match status" value="1"/>
</dbReference>
<dbReference type="Gene3D" id="3.30.110.90">
    <property type="entry name" value="Amidohydrolase"/>
    <property type="match status" value="1"/>
</dbReference>
<dbReference type="PANTHER" id="PTHR43135:SF3">
    <property type="entry name" value="ALPHA-D-RIBOSE 1-METHYLPHOSPHONATE 5-TRIPHOSPHATE DIPHOSPHATASE"/>
    <property type="match status" value="1"/>
</dbReference>
<dbReference type="SUPFAM" id="SSF51556">
    <property type="entry name" value="Metallo-dependent hydrolases"/>
    <property type="match status" value="1"/>
</dbReference>
<accession>A0A7G8PUX1</accession>
<name>A0A7G8PUX1_9FLAO</name>